<sequence length="126" mass="13719">MKQKILIADDEPSVRDTVRRALCDKFDVYEAGDGESAVRLAATHHPNLIIMDILMPGKDGYTALAEIKRNPSLTHIHVVMLTALTQDLNVKFAEALGAVGYLMKPIQLAILRLKVNQVLGVSGGAK</sequence>
<dbReference type="OrthoDB" id="9790669at2"/>
<dbReference type="SMART" id="SM00448">
    <property type="entry name" value="REC"/>
    <property type="match status" value="1"/>
</dbReference>
<keyword evidence="5" id="KW-1185">Reference proteome</keyword>
<reference evidence="5" key="1">
    <citation type="submission" date="2016-11" db="EMBL/GenBank/DDBJ databases">
        <title>Dehalogenimonas formicexedens sp. nov., a chlorinated alkane respiring bacterium isolated from contaminated groundwater.</title>
        <authorList>
            <person name="Key T.A."/>
            <person name="Bowman K.S."/>
            <person name="Lee I."/>
            <person name="Chun J."/>
            <person name="Albuquerque L."/>
            <person name="da Costa M.S."/>
            <person name="Rainey F.A."/>
            <person name="Moe W.M."/>
        </authorList>
    </citation>
    <scope>NUCLEOTIDE SEQUENCE [LARGE SCALE GENOMIC DNA]</scope>
    <source>
        <strain evidence="5">NSZ-14</strain>
    </source>
</reference>
<dbReference type="EMBL" id="CP018258">
    <property type="protein sequence ID" value="APV45121.1"/>
    <property type="molecule type" value="Genomic_DNA"/>
</dbReference>
<evidence type="ECO:0000256" key="1">
    <source>
        <dbReference type="ARBA" id="ARBA00022553"/>
    </source>
</evidence>
<name>A0A1P8F9H5_9CHLR</name>
<gene>
    <name evidence="4" type="ORF">Dform_01802</name>
</gene>
<dbReference type="AlphaFoldDB" id="A0A1P8F9H5"/>
<dbReference type="InterPro" id="IPR011006">
    <property type="entry name" value="CheY-like_superfamily"/>
</dbReference>
<dbReference type="PROSITE" id="PS50110">
    <property type="entry name" value="RESPONSE_REGULATORY"/>
    <property type="match status" value="1"/>
</dbReference>
<evidence type="ECO:0000256" key="2">
    <source>
        <dbReference type="PROSITE-ProRule" id="PRU00169"/>
    </source>
</evidence>
<dbReference type="CDD" id="cd00156">
    <property type="entry name" value="REC"/>
    <property type="match status" value="1"/>
</dbReference>
<dbReference type="GO" id="GO:0000160">
    <property type="term" value="P:phosphorelay signal transduction system"/>
    <property type="evidence" value="ECO:0007669"/>
    <property type="project" value="InterPro"/>
</dbReference>
<dbReference type="PANTHER" id="PTHR44591:SF3">
    <property type="entry name" value="RESPONSE REGULATORY DOMAIN-CONTAINING PROTEIN"/>
    <property type="match status" value="1"/>
</dbReference>
<evidence type="ECO:0000313" key="5">
    <source>
        <dbReference type="Proteomes" id="UP000185934"/>
    </source>
</evidence>
<feature type="domain" description="Response regulatory" evidence="3">
    <location>
        <begin position="4"/>
        <end position="119"/>
    </location>
</feature>
<dbReference type="InterPro" id="IPR050595">
    <property type="entry name" value="Bact_response_regulator"/>
</dbReference>
<dbReference type="InterPro" id="IPR001789">
    <property type="entry name" value="Sig_transdc_resp-reg_receiver"/>
</dbReference>
<dbReference type="SUPFAM" id="SSF52172">
    <property type="entry name" value="CheY-like"/>
    <property type="match status" value="1"/>
</dbReference>
<protein>
    <submittedName>
        <fullName evidence="4">Two-component system response regulator</fullName>
    </submittedName>
</protein>
<organism evidence="4 5">
    <name type="scientific">Dehalogenimonas formicexedens</name>
    <dbReference type="NCBI Taxonomy" id="1839801"/>
    <lineage>
        <taxon>Bacteria</taxon>
        <taxon>Bacillati</taxon>
        <taxon>Chloroflexota</taxon>
        <taxon>Dehalococcoidia</taxon>
        <taxon>Dehalococcoidales</taxon>
        <taxon>Dehalococcoidaceae</taxon>
        <taxon>Dehalogenimonas</taxon>
    </lineage>
</organism>
<dbReference type="Pfam" id="PF00072">
    <property type="entry name" value="Response_reg"/>
    <property type="match status" value="1"/>
</dbReference>
<proteinExistence type="predicted"/>
<dbReference type="KEGG" id="dfo:Dform_01802"/>
<evidence type="ECO:0000259" key="3">
    <source>
        <dbReference type="PROSITE" id="PS50110"/>
    </source>
</evidence>
<dbReference type="PANTHER" id="PTHR44591">
    <property type="entry name" value="STRESS RESPONSE REGULATOR PROTEIN 1"/>
    <property type="match status" value="1"/>
</dbReference>
<keyword evidence="1 2" id="KW-0597">Phosphoprotein</keyword>
<dbReference type="RefSeq" id="WP_076004703.1">
    <property type="nucleotide sequence ID" value="NZ_CP018258.1"/>
</dbReference>
<dbReference type="Gene3D" id="3.40.50.2300">
    <property type="match status" value="1"/>
</dbReference>
<evidence type="ECO:0000313" key="4">
    <source>
        <dbReference type="EMBL" id="APV45121.1"/>
    </source>
</evidence>
<dbReference type="STRING" id="1839801.Dform_01802"/>
<accession>A0A1P8F9H5</accession>
<feature type="modified residue" description="4-aspartylphosphate" evidence="2">
    <location>
        <position position="52"/>
    </location>
</feature>
<dbReference type="Proteomes" id="UP000185934">
    <property type="component" value="Chromosome"/>
</dbReference>